<dbReference type="EMBL" id="SPLM01000145">
    <property type="protein sequence ID" value="TMW56394.1"/>
    <property type="molecule type" value="Genomic_DNA"/>
</dbReference>
<accession>A0A8K1C4J0</accession>
<dbReference type="AlphaFoldDB" id="A0A8K1C4J0"/>
<comment type="caution">
    <text evidence="2">The sequence shown here is derived from an EMBL/GenBank/DDBJ whole genome shotgun (WGS) entry which is preliminary data.</text>
</comment>
<name>A0A8K1C4J0_PYTOL</name>
<gene>
    <name evidence="2" type="ORF">Poli38472_006404</name>
</gene>
<protein>
    <submittedName>
        <fullName evidence="2">Uncharacterized protein</fullName>
    </submittedName>
</protein>
<feature type="region of interest" description="Disordered" evidence="1">
    <location>
        <begin position="81"/>
        <end position="106"/>
    </location>
</feature>
<organism evidence="2 3">
    <name type="scientific">Pythium oligandrum</name>
    <name type="common">Mycoparasitic fungus</name>
    <dbReference type="NCBI Taxonomy" id="41045"/>
    <lineage>
        <taxon>Eukaryota</taxon>
        <taxon>Sar</taxon>
        <taxon>Stramenopiles</taxon>
        <taxon>Oomycota</taxon>
        <taxon>Peronosporomycetes</taxon>
        <taxon>Pythiales</taxon>
        <taxon>Pythiaceae</taxon>
        <taxon>Pythium</taxon>
    </lineage>
</organism>
<evidence type="ECO:0000313" key="3">
    <source>
        <dbReference type="Proteomes" id="UP000794436"/>
    </source>
</evidence>
<dbReference type="OrthoDB" id="165646at2759"/>
<proteinExistence type="predicted"/>
<dbReference type="Proteomes" id="UP000794436">
    <property type="component" value="Unassembled WGS sequence"/>
</dbReference>
<keyword evidence="3" id="KW-1185">Reference proteome</keyword>
<reference evidence="2" key="1">
    <citation type="submission" date="2019-03" db="EMBL/GenBank/DDBJ databases">
        <title>Long read genome sequence of the mycoparasitic Pythium oligandrum ATCC 38472 isolated from sugarbeet rhizosphere.</title>
        <authorList>
            <person name="Gaulin E."/>
        </authorList>
    </citation>
    <scope>NUCLEOTIDE SEQUENCE</scope>
    <source>
        <strain evidence="2">ATCC 38472_TT</strain>
    </source>
</reference>
<evidence type="ECO:0000256" key="1">
    <source>
        <dbReference type="SAM" id="MobiDB-lite"/>
    </source>
</evidence>
<evidence type="ECO:0000313" key="2">
    <source>
        <dbReference type="EMBL" id="TMW56394.1"/>
    </source>
</evidence>
<sequence>MSHDALERELASFKETIGLTNPLTFGHKGDWKTENVVARETRLQEAGFTATLPHKFVLTEPRNSHKSFLAAATAAKAPVQPLRPPKALGENGGLHKTPEGASPVEDPATRALAGRELPNALVAVKRVPMAKRSHMDGVLHGIPRAAEPVRTTIQDSITYSDEMQTMNRDKDTSFHRKRDAYSEYVEARARFSKMHSVN</sequence>